<evidence type="ECO:0000256" key="8">
    <source>
        <dbReference type="ARBA" id="ARBA00022692"/>
    </source>
</evidence>
<dbReference type="GO" id="GO:0005743">
    <property type="term" value="C:mitochondrial inner membrane"/>
    <property type="evidence" value="ECO:0007669"/>
    <property type="project" value="UniProtKB-SubCell"/>
</dbReference>
<evidence type="ECO:0000256" key="12">
    <source>
        <dbReference type="ARBA" id="ARBA00022989"/>
    </source>
</evidence>
<geneLocation type="mitochondrion" evidence="20"/>
<feature type="transmembrane region" description="Helical" evidence="18">
    <location>
        <begin position="268"/>
        <end position="286"/>
    </location>
</feature>
<comment type="subcellular location">
    <subcellularLocation>
        <location evidence="2 18">Mitochondrion inner membrane</location>
        <topology evidence="2 18">Multi-pass membrane protein</topology>
    </subcellularLocation>
</comment>
<evidence type="ECO:0000256" key="9">
    <source>
        <dbReference type="ARBA" id="ARBA00022792"/>
    </source>
</evidence>
<keyword evidence="9 18" id="KW-0999">Mitochondrion inner membrane</keyword>
<keyword evidence="13 18" id="KW-0520">NAD</keyword>
<dbReference type="PROSITE" id="PS51257">
    <property type="entry name" value="PROKAR_LIPOPROTEIN"/>
    <property type="match status" value="1"/>
</dbReference>
<protein>
    <recommendedName>
        <fullName evidence="5 18">NADH-ubiquinone oxidoreductase chain 2</fullName>
        <ecNumber evidence="4 18">7.1.1.2</ecNumber>
    </recommendedName>
</protein>
<evidence type="ECO:0000256" key="14">
    <source>
        <dbReference type="ARBA" id="ARBA00023075"/>
    </source>
</evidence>
<feature type="transmembrane region" description="Helical" evidence="18">
    <location>
        <begin position="87"/>
        <end position="111"/>
    </location>
</feature>
<proteinExistence type="inferred from homology"/>
<dbReference type="PRINTS" id="PR01436">
    <property type="entry name" value="NADHDHGNASE2"/>
</dbReference>
<dbReference type="GeneID" id="63359968"/>
<evidence type="ECO:0000256" key="15">
    <source>
        <dbReference type="ARBA" id="ARBA00023128"/>
    </source>
</evidence>
<keyword evidence="6" id="KW-0813">Transport</keyword>
<evidence type="ECO:0000256" key="3">
    <source>
        <dbReference type="ARBA" id="ARBA00007012"/>
    </source>
</evidence>
<evidence type="ECO:0000256" key="4">
    <source>
        <dbReference type="ARBA" id="ARBA00012944"/>
    </source>
</evidence>
<feature type="domain" description="NADH:quinone oxidoreductase/Mrp antiporter transmembrane" evidence="19">
    <location>
        <begin position="24"/>
        <end position="280"/>
    </location>
</feature>
<gene>
    <name evidence="20" type="primary">ND2</name>
</gene>
<keyword evidence="15 18" id="KW-0496">Mitochondrion</keyword>
<dbReference type="EC" id="7.1.1.2" evidence="4 18"/>
<keyword evidence="8 18" id="KW-0812">Transmembrane</keyword>
<evidence type="ECO:0000256" key="5">
    <source>
        <dbReference type="ARBA" id="ARBA00021008"/>
    </source>
</evidence>
<dbReference type="PANTHER" id="PTHR46552:SF1">
    <property type="entry name" value="NADH-UBIQUINONE OXIDOREDUCTASE CHAIN 2"/>
    <property type="match status" value="1"/>
</dbReference>
<evidence type="ECO:0000256" key="7">
    <source>
        <dbReference type="ARBA" id="ARBA00022660"/>
    </source>
</evidence>
<reference evidence="20" key="1">
    <citation type="journal article" date="2020" name="Mitochondrial DNA Part B Resour">
        <title>The complete mitochondrial genome of Allonychiurus kimi (Collembola: Onychiuridae).</title>
        <authorList>
            <person name="Lee Y.-S."/>
            <person name="Lee T."/>
        </authorList>
    </citation>
    <scope>NUCLEOTIDE SEQUENCE</scope>
</reference>
<evidence type="ECO:0000256" key="18">
    <source>
        <dbReference type="RuleBase" id="RU003403"/>
    </source>
</evidence>
<comment type="function">
    <text evidence="1">Core subunit of the mitochondrial membrane respiratory chain NADH dehydrogenase (Complex I) that is believed to belong to the minimal assembly required for catalysis. Complex I functions in the transfer of electrons from NADH to the respiratory chain. The immediate electron acceptor for the enzyme is believed to be ubiquinone.</text>
</comment>
<feature type="transmembrane region" description="Helical" evidence="18">
    <location>
        <begin position="199"/>
        <end position="218"/>
    </location>
</feature>
<evidence type="ECO:0000256" key="10">
    <source>
        <dbReference type="ARBA" id="ARBA00022967"/>
    </source>
</evidence>
<dbReference type="EMBL" id="MT975431">
    <property type="protein sequence ID" value="QOL12112.1"/>
    <property type="molecule type" value="Genomic_DNA"/>
</dbReference>
<evidence type="ECO:0000256" key="17">
    <source>
        <dbReference type="ARBA" id="ARBA00049551"/>
    </source>
</evidence>
<evidence type="ECO:0000256" key="6">
    <source>
        <dbReference type="ARBA" id="ARBA00022448"/>
    </source>
</evidence>
<feature type="transmembrane region" description="Helical" evidence="18">
    <location>
        <begin position="146"/>
        <end position="163"/>
    </location>
</feature>
<keyword evidence="11 18" id="KW-0249">Electron transport</keyword>
<name>A0A7M3UYT5_9HEXA</name>
<evidence type="ECO:0000256" key="2">
    <source>
        <dbReference type="ARBA" id="ARBA00004448"/>
    </source>
</evidence>
<feature type="transmembrane region" description="Helical" evidence="18">
    <location>
        <begin position="7"/>
        <end position="25"/>
    </location>
</feature>
<keyword evidence="7 18" id="KW-0679">Respiratory chain</keyword>
<organism evidence="20">
    <name type="scientific">Allonychiurus kimi</name>
    <dbReference type="NCBI Taxonomy" id="2779777"/>
    <lineage>
        <taxon>Eukaryota</taxon>
        <taxon>Metazoa</taxon>
        <taxon>Ecdysozoa</taxon>
        <taxon>Arthropoda</taxon>
        <taxon>Hexapoda</taxon>
        <taxon>Collembola</taxon>
        <taxon>Poduromorpha</taxon>
        <taxon>Poduroidea</taxon>
        <taxon>Onychiuridae</taxon>
        <taxon>Onychiurinae</taxon>
        <taxon>Allonychiurus</taxon>
    </lineage>
</organism>
<dbReference type="GO" id="GO:0008137">
    <property type="term" value="F:NADH dehydrogenase (ubiquinone) activity"/>
    <property type="evidence" value="ECO:0007669"/>
    <property type="project" value="UniProtKB-EC"/>
</dbReference>
<comment type="catalytic activity">
    <reaction evidence="17 18">
        <text>a ubiquinone + NADH + 5 H(+)(in) = a ubiquinol + NAD(+) + 4 H(+)(out)</text>
        <dbReference type="Rhea" id="RHEA:29091"/>
        <dbReference type="Rhea" id="RHEA-COMP:9565"/>
        <dbReference type="Rhea" id="RHEA-COMP:9566"/>
        <dbReference type="ChEBI" id="CHEBI:15378"/>
        <dbReference type="ChEBI" id="CHEBI:16389"/>
        <dbReference type="ChEBI" id="CHEBI:17976"/>
        <dbReference type="ChEBI" id="CHEBI:57540"/>
        <dbReference type="ChEBI" id="CHEBI:57945"/>
        <dbReference type="EC" id="7.1.1.2"/>
    </reaction>
</comment>
<accession>A0A7M3UYT5</accession>
<sequence length="334" mass="38327">MLNSLKFNLYLLCLMFGTFLTISSSSWISCWLGLEINLMSLIPILLIKINPHSSESSIKYFIAQSLASILIIFSTISNFFFNSSNSMIFFTLLIIVALSIKMGAAPFHFWLPQVIQTSNWTQMIIILTWQKIAPMILLMFSMNNLIKLIILASCFIGVLGAINQTLLKKILVYSSILHTGWLLSSIFCSVNIWFFYFSIYSIISLSLLVPLNFTNIYLSKNLFSSFLPPFFLIILFINLLSLAGIPPFLGFFMKLSTIINLISLNFDYFLLITLIFSSLISLFYYLRIMYSSMIMTSKINKLNNLIFFNHPIHSTSLILSFLANLIFPMLFMWN</sequence>
<dbReference type="GO" id="GO:0006120">
    <property type="term" value="P:mitochondrial electron transport, NADH to ubiquinone"/>
    <property type="evidence" value="ECO:0007669"/>
    <property type="project" value="InterPro"/>
</dbReference>
<keyword evidence="12 18" id="KW-1133">Transmembrane helix</keyword>
<keyword evidence="14 18" id="KW-0830">Ubiquinone</keyword>
<comment type="similarity">
    <text evidence="3 18">Belongs to the complex I subunit 2 family.</text>
</comment>
<dbReference type="InterPro" id="IPR003917">
    <property type="entry name" value="NADH_UbQ_OxRdtase_chain2"/>
</dbReference>
<feature type="transmembrane region" description="Helical" evidence="18">
    <location>
        <begin position="307"/>
        <end position="333"/>
    </location>
</feature>
<dbReference type="AlphaFoldDB" id="A0A7M3UYT5"/>
<evidence type="ECO:0000313" key="20">
    <source>
        <dbReference type="EMBL" id="QOL12112.1"/>
    </source>
</evidence>
<keyword evidence="10 18" id="KW-1278">Translocase</keyword>
<evidence type="ECO:0000259" key="19">
    <source>
        <dbReference type="Pfam" id="PF00361"/>
    </source>
</evidence>
<feature type="transmembrane region" description="Helical" evidence="18">
    <location>
        <begin position="230"/>
        <end position="248"/>
    </location>
</feature>
<dbReference type="PANTHER" id="PTHR46552">
    <property type="entry name" value="NADH-UBIQUINONE OXIDOREDUCTASE CHAIN 2"/>
    <property type="match status" value="1"/>
</dbReference>
<dbReference type="RefSeq" id="YP_010022110.1">
    <property type="nucleotide sequence ID" value="NC_053646.1"/>
</dbReference>
<evidence type="ECO:0000256" key="16">
    <source>
        <dbReference type="ARBA" id="ARBA00023136"/>
    </source>
</evidence>
<evidence type="ECO:0000256" key="13">
    <source>
        <dbReference type="ARBA" id="ARBA00023027"/>
    </source>
</evidence>
<feature type="transmembrane region" description="Helical" evidence="18">
    <location>
        <begin position="170"/>
        <end position="193"/>
    </location>
</feature>
<dbReference type="Pfam" id="PF00361">
    <property type="entry name" value="Proton_antipo_M"/>
    <property type="match status" value="1"/>
</dbReference>
<comment type="function">
    <text evidence="18">Core subunit of the mitochondrial membrane respiratory chain NADH dehydrogenase (Complex I) which catalyzes electron transfer from NADH through the respiratory chain, using ubiquinone as an electron acceptor. Essential for the catalytic activity and assembly of complex I.</text>
</comment>
<evidence type="ECO:0000256" key="11">
    <source>
        <dbReference type="ARBA" id="ARBA00022982"/>
    </source>
</evidence>
<feature type="transmembrane region" description="Helical" evidence="18">
    <location>
        <begin position="61"/>
        <end position="81"/>
    </location>
</feature>
<evidence type="ECO:0000256" key="1">
    <source>
        <dbReference type="ARBA" id="ARBA00003257"/>
    </source>
</evidence>
<dbReference type="InterPro" id="IPR050175">
    <property type="entry name" value="Complex_I_Subunit_2"/>
</dbReference>
<dbReference type="InterPro" id="IPR001750">
    <property type="entry name" value="ND/Mrp_TM"/>
</dbReference>
<dbReference type="CTD" id="4536"/>
<keyword evidence="16 18" id="KW-0472">Membrane</keyword>